<dbReference type="Proteomes" id="UP000019335">
    <property type="component" value="Unassembled WGS sequence"/>
</dbReference>
<keyword evidence="2" id="KW-0813">Transport</keyword>
<comment type="caution">
    <text evidence="4">The sequence shown here is derived from an EMBL/GenBank/DDBJ whole genome shotgun (WGS) entry which is preliminary data.</text>
</comment>
<comment type="subcellular location">
    <subcellularLocation>
        <location evidence="1">Endomembrane system</location>
        <topology evidence="1">Multi-pass membrane protein</topology>
    </subcellularLocation>
</comment>
<accession>W7T071</accession>
<evidence type="ECO:0000256" key="3">
    <source>
        <dbReference type="SAM" id="MobiDB-lite"/>
    </source>
</evidence>
<dbReference type="InterPro" id="IPR045018">
    <property type="entry name" value="Azg-like"/>
</dbReference>
<sequence length="133" mass="13727">MSAAPGSHAASHVGRNGHGASKDALSSDDITGSESRKSFHRRLSEHFCIEERGSSVGKEIRAGVVTFLTMSYILLVNPQILAHAGFPPDQVVVATALSSGVACVTVGALGNLPFGLAPGTGRRGWLPASCRAC</sequence>
<dbReference type="EMBL" id="AZIL01003337">
    <property type="protein sequence ID" value="EWM20117.1"/>
    <property type="molecule type" value="Genomic_DNA"/>
</dbReference>
<dbReference type="GO" id="GO:0005345">
    <property type="term" value="F:purine nucleobase transmembrane transporter activity"/>
    <property type="evidence" value="ECO:0007669"/>
    <property type="project" value="TreeGrafter"/>
</dbReference>
<dbReference type="AlphaFoldDB" id="W7T071"/>
<feature type="region of interest" description="Disordered" evidence="3">
    <location>
        <begin position="1"/>
        <end position="37"/>
    </location>
</feature>
<dbReference type="GO" id="GO:0012505">
    <property type="term" value="C:endomembrane system"/>
    <property type="evidence" value="ECO:0007669"/>
    <property type="project" value="UniProtKB-SubCell"/>
</dbReference>
<reference evidence="4 5" key="1">
    <citation type="journal article" date="2014" name="Mol. Plant">
        <title>Chromosome Scale Genome Assembly and Transcriptome Profiling of Nannochloropsis gaditana in Nitrogen Depletion.</title>
        <authorList>
            <person name="Corteggiani Carpinelli E."/>
            <person name="Telatin A."/>
            <person name="Vitulo N."/>
            <person name="Forcato C."/>
            <person name="D'Angelo M."/>
            <person name="Schiavon R."/>
            <person name="Vezzi A."/>
            <person name="Giacometti G.M."/>
            <person name="Morosinotto T."/>
            <person name="Valle G."/>
        </authorList>
    </citation>
    <scope>NUCLEOTIDE SEQUENCE [LARGE SCALE GENOMIC DNA]</scope>
    <source>
        <strain evidence="4 5">B-31</strain>
    </source>
</reference>
<proteinExistence type="predicted"/>
<dbReference type="PANTHER" id="PTHR43337:SF1">
    <property type="entry name" value="XANTHINE_URACIL PERMEASE C887.17-RELATED"/>
    <property type="match status" value="1"/>
</dbReference>
<organism evidence="4 5">
    <name type="scientific">Nannochloropsis gaditana</name>
    <dbReference type="NCBI Taxonomy" id="72520"/>
    <lineage>
        <taxon>Eukaryota</taxon>
        <taxon>Sar</taxon>
        <taxon>Stramenopiles</taxon>
        <taxon>Ochrophyta</taxon>
        <taxon>Eustigmatophyceae</taxon>
        <taxon>Eustigmatales</taxon>
        <taxon>Monodopsidaceae</taxon>
        <taxon>Nannochloropsis</taxon>
    </lineage>
</organism>
<evidence type="ECO:0000313" key="5">
    <source>
        <dbReference type="Proteomes" id="UP000019335"/>
    </source>
</evidence>
<dbReference type="OrthoDB" id="431212at2759"/>
<evidence type="ECO:0000313" key="4">
    <source>
        <dbReference type="EMBL" id="EWM20117.1"/>
    </source>
</evidence>
<name>W7T071_9STRA</name>
<keyword evidence="5" id="KW-1185">Reference proteome</keyword>
<gene>
    <name evidence="4" type="ORF">Naga_101719g1</name>
</gene>
<dbReference type="GO" id="GO:0005886">
    <property type="term" value="C:plasma membrane"/>
    <property type="evidence" value="ECO:0007669"/>
    <property type="project" value="TreeGrafter"/>
</dbReference>
<evidence type="ECO:0000256" key="2">
    <source>
        <dbReference type="ARBA" id="ARBA00022448"/>
    </source>
</evidence>
<protein>
    <submittedName>
        <fullName evidence="4">Xanthine uracil vitamin c permease</fullName>
    </submittedName>
</protein>
<dbReference type="PANTHER" id="PTHR43337">
    <property type="entry name" value="XANTHINE/URACIL PERMEASE C887.17-RELATED"/>
    <property type="match status" value="1"/>
</dbReference>
<evidence type="ECO:0000256" key="1">
    <source>
        <dbReference type="ARBA" id="ARBA00004127"/>
    </source>
</evidence>